<keyword evidence="3" id="KW-1185">Reference proteome</keyword>
<sequence>MSGGKKKRAMVLSVSLGCDRPGEMVRVEMESHESHCTAGSEGSGYGGDHGQREDASNEESYDPGVIFHL</sequence>
<proteinExistence type="predicted"/>
<gene>
    <name evidence="2" type="ORF">DCAF_LOCUS20934</name>
</gene>
<accession>A0AAV1S9V3</accession>
<feature type="region of interest" description="Disordered" evidence="1">
    <location>
        <begin position="29"/>
        <end position="69"/>
    </location>
</feature>
<dbReference type="Proteomes" id="UP001314170">
    <property type="component" value="Unassembled WGS sequence"/>
</dbReference>
<organism evidence="2 3">
    <name type="scientific">Dovyalis caffra</name>
    <dbReference type="NCBI Taxonomy" id="77055"/>
    <lineage>
        <taxon>Eukaryota</taxon>
        <taxon>Viridiplantae</taxon>
        <taxon>Streptophyta</taxon>
        <taxon>Embryophyta</taxon>
        <taxon>Tracheophyta</taxon>
        <taxon>Spermatophyta</taxon>
        <taxon>Magnoliopsida</taxon>
        <taxon>eudicotyledons</taxon>
        <taxon>Gunneridae</taxon>
        <taxon>Pentapetalae</taxon>
        <taxon>rosids</taxon>
        <taxon>fabids</taxon>
        <taxon>Malpighiales</taxon>
        <taxon>Salicaceae</taxon>
        <taxon>Flacourtieae</taxon>
        <taxon>Dovyalis</taxon>
    </lineage>
</organism>
<dbReference type="EMBL" id="CAWUPB010001173">
    <property type="protein sequence ID" value="CAK7348239.1"/>
    <property type="molecule type" value="Genomic_DNA"/>
</dbReference>
<name>A0AAV1S9V3_9ROSI</name>
<evidence type="ECO:0000313" key="2">
    <source>
        <dbReference type="EMBL" id="CAK7348239.1"/>
    </source>
</evidence>
<reference evidence="2 3" key="1">
    <citation type="submission" date="2024-01" db="EMBL/GenBank/DDBJ databases">
        <authorList>
            <person name="Waweru B."/>
        </authorList>
    </citation>
    <scope>NUCLEOTIDE SEQUENCE [LARGE SCALE GENOMIC DNA]</scope>
</reference>
<protein>
    <submittedName>
        <fullName evidence="2">Uncharacterized protein</fullName>
    </submittedName>
</protein>
<dbReference type="AlphaFoldDB" id="A0AAV1S9V3"/>
<evidence type="ECO:0000256" key="1">
    <source>
        <dbReference type="SAM" id="MobiDB-lite"/>
    </source>
</evidence>
<comment type="caution">
    <text evidence="2">The sequence shown here is derived from an EMBL/GenBank/DDBJ whole genome shotgun (WGS) entry which is preliminary data.</text>
</comment>
<evidence type="ECO:0000313" key="3">
    <source>
        <dbReference type="Proteomes" id="UP001314170"/>
    </source>
</evidence>